<dbReference type="SMART" id="SM00062">
    <property type="entry name" value="PBPb"/>
    <property type="match status" value="1"/>
</dbReference>
<dbReference type="InterPro" id="IPR001638">
    <property type="entry name" value="Solute-binding_3/MltF_N"/>
</dbReference>
<dbReference type="InterPro" id="IPR001320">
    <property type="entry name" value="Iontro_rcpt_C"/>
</dbReference>
<sequence>MKQKKKLLRKVAALFFLLLGLGSLSACAVESDSSVRVYNHVKSTKTITWGVKYDTALFGIKSVKTNKLEGFEIDLARLLTKKILGKNGKAKFIEVTAQTKIPQLKNNNLDAVLATMTITDERKKSVDFSTPYFKAGTSLMTKTSSSIKSIKDLNHKGRVVIVVKGTTAAEDIARLAPKAKIRQYNDYGACTNALLAGQGDAVATDNGILAGIAKQHKGLHLVGGTIAVEPYGIAVEKGQTKMLQAINKALKEVKADGSYHKLVKKWFGNIPGFSVKEAEY</sequence>
<comment type="caution">
    <text evidence="7">The sequence shown here is derived from an EMBL/GenBank/DDBJ whole genome shotgun (WGS) entry which is preliminary data.</text>
</comment>
<dbReference type="RefSeq" id="WP_201331083.1">
    <property type="nucleotide sequence ID" value="NZ_BOCH01000400.1"/>
</dbReference>
<dbReference type="Proteomes" id="UP000616547">
    <property type="component" value="Unassembled WGS sequence"/>
</dbReference>
<dbReference type="Pfam" id="PF00497">
    <property type="entry name" value="SBP_bac_3"/>
    <property type="match status" value="1"/>
</dbReference>
<dbReference type="SUPFAM" id="SSF53850">
    <property type="entry name" value="Periplasmic binding protein-like II"/>
    <property type="match status" value="1"/>
</dbReference>
<feature type="signal peptide" evidence="4">
    <location>
        <begin position="1"/>
        <end position="28"/>
    </location>
</feature>
<keyword evidence="2" id="KW-0813">Transport</keyword>
<dbReference type="PANTHER" id="PTHR30085:SF6">
    <property type="entry name" value="ABC TRANSPORTER GLUTAMINE-BINDING PROTEIN GLNH"/>
    <property type="match status" value="1"/>
</dbReference>
<comment type="similarity">
    <text evidence="1">Belongs to the bacterial solute-binding protein 3 family.</text>
</comment>
<dbReference type="SMART" id="SM00079">
    <property type="entry name" value="PBPe"/>
    <property type="match status" value="1"/>
</dbReference>
<dbReference type="Gene3D" id="3.40.190.10">
    <property type="entry name" value="Periplasmic binding protein-like II"/>
    <property type="match status" value="2"/>
</dbReference>
<evidence type="ECO:0000256" key="2">
    <source>
        <dbReference type="ARBA" id="ARBA00022448"/>
    </source>
</evidence>
<feature type="domain" description="Ionotropic glutamate receptor C-terminal" evidence="6">
    <location>
        <begin position="46"/>
        <end position="269"/>
    </location>
</feature>
<evidence type="ECO:0000313" key="7">
    <source>
        <dbReference type="EMBL" id="GHW01710.1"/>
    </source>
</evidence>
<evidence type="ECO:0000256" key="4">
    <source>
        <dbReference type="SAM" id="SignalP"/>
    </source>
</evidence>
<feature type="domain" description="Solute-binding protein family 3/N-terminal" evidence="5">
    <location>
        <begin position="46"/>
        <end position="270"/>
    </location>
</feature>
<evidence type="ECO:0000256" key="1">
    <source>
        <dbReference type="ARBA" id="ARBA00010333"/>
    </source>
</evidence>
<evidence type="ECO:0000259" key="5">
    <source>
        <dbReference type="SMART" id="SM00062"/>
    </source>
</evidence>
<gene>
    <name evidence="7" type="primary">glnH_3</name>
    <name evidence="7" type="ORF">lacNasYZ03_13970</name>
</gene>
<keyword evidence="8" id="KW-1185">Reference proteome</keyword>
<dbReference type="PROSITE" id="PS51257">
    <property type="entry name" value="PROKAR_LIPOPROTEIN"/>
    <property type="match status" value="1"/>
</dbReference>
<feature type="chain" id="PRO_5045593352" evidence="4">
    <location>
        <begin position="29"/>
        <end position="280"/>
    </location>
</feature>
<name>A0ABQ3W8M9_9LACO</name>
<keyword evidence="3 4" id="KW-0732">Signal</keyword>
<accession>A0ABQ3W8M9</accession>
<evidence type="ECO:0000313" key="8">
    <source>
        <dbReference type="Proteomes" id="UP000616547"/>
    </source>
</evidence>
<protein>
    <submittedName>
        <fullName evidence="7">Glutamine ABC transporter substrate-binding protein</fullName>
    </submittedName>
</protein>
<organism evidence="7 8">
    <name type="scientific">Lactobacillus nasalidis</name>
    <dbReference type="NCBI Taxonomy" id="2797258"/>
    <lineage>
        <taxon>Bacteria</taxon>
        <taxon>Bacillati</taxon>
        <taxon>Bacillota</taxon>
        <taxon>Bacilli</taxon>
        <taxon>Lactobacillales</taxon>
        <taxon>Lactobacillaceae</taxon>
        <taxon>Lactobacillus</taxon>
    </lineage>
</organism>
<dbReference type="EMBL" id="BOCI01000403">
    <property type="protein sequence ID" value="GHW01710.1"/>
    <property type="molecule type" value="Genomic_DNA"/>
</dbReference>
<evidence type="ECO:0000259" key="6">
    <source>
        <dbReference type="SMART" id="SM00079"/>
    </source>
</evidence>
<evidence type="ECO:0000256" key="3">
    <source>
        <dbReference type="ARBA" id="ARBA00022729"/>
    </source>
</evidence>
<dbReference type="InterPro" id="IPR051455">
    <property type="entry name" value="Bact_solute-bind_prot3"/>
</dbReference>
<dbReference type="PANTHER" id="PTHR30085">
    <property type="entry name" value="AMINO ACID ABC TRANSPORTER PERMEASE"/>
    <property type="match status" value="1"/>
</dbReference>
<proteinExistence type="inferred from homology"/>
<reference evidence="8" key="1">
    <citation type="submission" date="2021-01" db="EMBL/GenBank/DDBJ databases">
        <title>Draft genome sequence of Nasalis larvatus strain YZ03.</title>
        <authorList>
            <person name="Suzuki-Hashido N."/>
            <person name="Tsuchida S."/>
            <person name="Hayakawa T."/>
        </authorList>
    </citation>
    <scope>NUCLEOTIDE SEQUENCE [LARGE SCALE GENOMIC DNA]</scope>
    <source>
        <strain evidence="8">YZ03</strain>
    </source>
</reference>